<feature type="compositionally biased region" description="Polar residues" evidence="1">
    <location>
        <begin position="42"/>
        <end position="66"/>
    </location>
</feature>
<organism evidence="2 3">
    <name type="scientific">Dreissena polymorpha</name>
    <name type="common">Zebra mussel</name>
    <name type="synonym">Mytilus polymorpha</name>
    <dbReference type="NCBI Taxonomy" id="45954"/>
    <lineage>
        <taxon>Eukaryota</taxon>
        <taxon>Metazoa</taxon>
        <taxon>Spiralia</taxon>
        <taxon>Lophotrochozoa</taxon>
        <taxon>Mollusca</taxon>
        <taxon>Bivalvia</taxon>
        <taxon>Autobranchia</taxon>
        <taxon>Heteroconchia</taxon>
        <taxon>Euheterodonta</taxon>
        <taxon>Imparidentia</taxon>
        <taxon>Neoheterodontei</taxon>
        <taxon>Myida</taxon>
        <taxon>Dreissenoidea</taxon>
        <taxon>Dreissenidae</taxon>
        <taxon>Dreissena</taxon>
    </lineage>
</organism>
<reference evidence="2" key="1">
    <citation type="journal article" date="2019" name="bioRxiv">
        <title>The Genome of the Zebra Mussel, Dreissena polymorpha: A Resource for Invasive Species Research.</title>
        <authorList>
            <person name="McCartney M.A."/>
            <person name="Auch B."/>
            <person name="Kono T."/>
            <person name="Mallez S."/>
            <person name="Zhang Y."/>
            <person name="Obille A."/>
            <person name="Becker A."/>
            <person name="Abrahante J.E."/>
            <person name="Garbe J."/>
            <person name="Badalamenti J.P."/>
            <person name="Herman A."/>
            <person name="Mangelson H."/>
            <person name="Liachko I."/>
            <person name="Sullivan S."/>
            <person name="Sone E.D."/>
            <person name="Koren S."/>
            <person name="Silverstein K.A.T."/>
            <person name="Beckman K.B."/>
            <person name="Gohl D.M."/>
        </authorList>
    </citation>
    <scope>NUCLEOTIDE SEQUENCE</scope>
    <source>
        <strain evidence="2">Duluth1</strain>
        <tissue evidence="2">Whole animal</tissue>
    </source>
</reference>
<feature type="compositionally biased region" description="Low complexity" evidence="1">
    <location>
        <begin position="67"/>
        <end position="82"/>
    </location>
</feature>
<accession>A0A9D4IIR9</accession>
<feature type="region of interest" description="Disordered" evidence="1">
    <location>
        <begin position="1"/>
        <end position="84"/>
    </location>
</feature>
<comment type="caution">
    <text evidence="2">The sequence shown here is derived from an EMBL/GenBank/DDBJ whole genome shotgun (WGS) entry which is preliminary data.</text>
</comment>
<dbReference type="EMBL" id="JAIWYP010000009">
    <property type="protein sequence ID" value="KAH3777096.1"/>
    <property type="molecule type" value="Genomic_DNA"/>
</dbReference>
<reference evidence="2" key="2">
    <citation type="submission" date="2020-11" db="EMBL/GenBank/DDBJ databases">
        <authorList>
            <person name="McCartney M.A."/>
            <person name="Auch B."/>
            <person name="Kono T."/>
            <person name="Mallez S."/>
            <person name="Becker A."/>
            <person name="Gohl D.M."/>
            <person name="Silverstein K.A.T."/>
            <person name="Koren S."/>
            <person name="Bechman K.B."/>
            <person name="Herman A."/>
            <person name="Abrahante J.E."/>
            <person name="Garbe J."/>
        </authorList>
    </citation>
    <scope>NUCLEOTIDE SEQUENCE</scope>
    <source>
        <strain evidence="2">Duluth1</strain>
        <tissue evidence="2">Whole animal</tissue>
    </source>
</reference>
<dbReference type="AlphaFoldDB" id="A0A9D4IIR9"/>
<protein>
    <submittedName>
        <fullName evidence="2">Uncharacterized protein</fullName>
    </submittedName>
</protein>
<dbReference type="Proteomes" id="UP000828390">
    <property type="component" value="Unassembled WGS sequence"/>
</dbReference>
<gene>
    <name evidence="2" type="ORF">DPMN_178533</name>
</gene>
<name>A0A9D4IIR9_DREPO</name>
<evidence type="ECO:0000256" key="1">
    <source>
        <dbReference type="SAM" id="MobiDB-lite"/>
    </source>
</evidence>
<proteinExistence type="predicted"/>
<keyword evidence="3" id="KW-1185">Reference proteome</keyword>
<evidence type="ECO:0000313" key="2">
    <source>
        <dbReference type="EMBL" id="KAH3777096.1"/>
    </source>
</evidence>
<evidence type="ECO:0000313" key="3">
    <source>
        <dbReference type="Proteomes" id="UP000828390"/>
    </source>
</evidence>
<sequence>MTAILHEMQRPIPHHLPSAQPPPASVPSPTLTFYQQRPRCYQPQTQHYGFQQQPQPELQPKHFQQLQTPRGSQPSSTPRSSSAGLMLSDMPKFYSFNQANMSTVSKGWILQDLQRQNINAPSIPIPATAQGTDDLLAEITATVDEN</sequence>